<accession>A0A6A4TNU1</accession>
<dbReference type="Proteomes" id="UP000438429">
    <property type="component" value="Unassembled WGS sequence"/>
</dbReference>
<gene>
    <name evidence="2" type="ORF">F2P81_004969</name>
</gene>
<feature type="compositionally biased region" description="Basic residues" evidence="1">
    <location>
        <begin position="19"/>
        <end position="29"/>
    </location>
</feature>
<evidence type="ECO:0000313" key="3">
    <source>
        <dbReference type="Proteomes" id="UP000438429"/>
    </source>
</evidence>
<comment type="caution">
    <text evidence="2">The sequence shown here is derived from an EMBL/GenBank/DDBJ whole genome shotgun (WGS) entry which is preliminary data.</text>
</comment>
<feature type="region of interest" description="Disordered" evidence="1">
    <location>
        <begin position="1"/>
        <end position="29"/>
    </location>
</feature>
<reference evidence="2 3" key="1">
    <citation type="submission" date="2019-06" db="EMBL/GenBank/DDBJ databases">
        <title>Draft genomes of female and male turbot (Scophthalmus maximus).</title>
        <authorList>
            <person name="Xu H."/>
            <person name="Xu X.-W."/>
            <person name="Shao C."/>
            <person name="Chen S."/>
        </authorList>
    </citation>
    <scope>NUCLEOTIDE SEQUENCE [LARGE SCALE GENOMIC DNA]</scope>
    <source>
        <strain evidence="2">Ysfricsl-2016a</strain>
        <tissue evidence="2">Blood</tissue>
    </source>
</reference>
<feature type="region of interest" description="Disordered" evidence="1">
    <location>
        <begin position="138"/>
        <end position="165"/>
    </location>
</feature>
<organism evidence="2 3">
    <name type="scientific">Scophthalmus maximus</name>
    <name type="common">Turbot</name>
    <name type="synonym">Psetta maxima</name>
    <dbReference type="NCBI Taxonomy" id="52904"/>
    <lineage>
        <taxon>Eukaryota</taxon>
        <taxon>Metazoa</taxon>
        <taxon>Chordata</taxon>
        <taxon>Craniata</taxon>
        <taxon>Vertebrata</taxon>
        <taxon>Euteleostomi</taxon>
        <taxon>Actinopterygii</taxon>
        <taxon>Neopterygii</taxon>
        <taxon>Teleostei</taxon>
        <taxon>Neoteleostei</taxon>
        <taxon>Acanthomorphata</taxon>
        <taxon>Carangaria</taxon>
        <taxon>Pleuronectiformes</taxon>
        <taxon>Pleuronectoidei</taxon>
        <taxon>Scophthalmidae</taxon>
        <taxon>Scophthalmus</taxon>
    </lineage>
</organism>
<evidence type="ECO:0000256" key="1">
    <source>
        <dbReference type="SAM" id="MobiDB-lite"/>
    </source>
</evidence>
<sequence length="165" mass="19059">MEKKTWKDGGAQDEYEKDKKKRRKSKKGFFPHLVVQREKRHRERVVFCNDNDVSRAERYFPRCGPDVGHSHRFVCSANRVLKNDTNQTTSSKATACDMILRRQRKLPIKRERVDLPSGALQKSDSRCCNCLPLTRPDRCHRPKQSESSDASTTLSNPRTSGKRGL</sequence>
<feature type="compositionally biased region" description="Polar residues" evidence="1">
    <location>
        <begin position="147"/>
        <end position="159"/>
    </location>
</feature>
<name>A0A6A4TNU1_SCOMX</name>
<proteinExistence type="predicted"/>
<protein>
    <submittedName>
        <fullName evidence="2">Uncharacterized protein</fullName>
    </submittedName>
</protein>
<dbReference type="AlphaFoldDB" id="A0A6A4TNU1"/>
<evidence type="ECO:0000313" key="2">
    <source>
        <dbReference type="EMBL" id="KAF0043632.1"/>
    </source>
</evidence>
<dbReference type="EMBL" id="VEVO01000004">
    <property type="protein sequence ID" value="KAF0043632.1"/>
    <property type="molecule type" value="Genomic_DNA"/>
</dbReference>